<sequence>MSTAAIIPARNEVRTIADVARGCVGRVDHVIVVDDGSDDGTHERLVGLEVECLRRPESGGKAAALADGFARALELGADRVVTLDGDGQHDPADIDRLLGAARAHPEHLVIGARLRQRHRQPGIRHFANRFADFWVGWASGQRVPDSQTGFRVYPAALLEAVRPSTERRHGFVFETAMLIDGARAGFPCVAVPIDSVYRDDARPSYFRPGKDVWEIFVFVFWRILLSGLYLPGLWRMATRPTRFHPAPEA</sequence>
<name>A0A0K0Y0A9_9GAMM</name>
<dbReference type="AlphaFoldDB" id="A0A0K0Y0A9"/>
<protein>
    <submittedName>
        <fullName evidence="2">Glycosyl transferase family 2</fullName>
    </submittedName>
</protein>
<dbReference type="OrthoDB" id="9811884at2"/>
<dbReference type="InterPro" id="IPR050256">
    <property type="entry name" value="Glycosyltransferase_2"/>
</dbReference>
<feature type="domain" description="Glycosyltransferase 2-like" evidence="1">
    <location>
        <begin position="5"/>
        <end position="124"/>
    </location>
</feature>
<dbReference type="GO" id="GO:0016740">
    <property type="term" value="F:transferase activity"/>
    <property type="evidence" value="ECO:0007669"/>
    <property type="project" value="UniProtKB-KW"/>
</dbReference>
<dbReference type="PANTHER" id="PTHR48090">
    <property type="entry name" value="UNDECAPRENYL-PHOSPHATE 4-DEOXY-4-FORMAMIDO-L-ARABINOSE TRANSFERASE-RELATED"/>
    <property type="match status" value="1"/>
</dbReference>
<evidence type="ECO:0000259" key="1">
    <source>
        <dbReference type="Pfam" id="PF00535"/>
    </source>
</evidence>
<accession>A0A0K0Y0A9</accession>
<keyword evidence="2" id="KW-0808">Transferase</keyword>
<dbReference type="Pfam" id="PF00535">
    <property type="entry name" value="Glycos_transf_2"/>
    <property type="match status" value="1"/>
</dbReference>
<dbReference type="InterPro" id="IPR001173">
    <property type="entry name" value="Glyco_trans_2-like"/>
</dbReference>
<dbReference type="SUPFAM" id="SSF53448">
    <property type="entry name" value="Nucleotide-diphospho-sugar transferases"/>
    <property type="match status" value="1"/>
</dbReference>
<evidence type="ECO:0000313" key="3">
    <source>
        <dbReference type="Proteomes" id="UP000066624"/>
    </source>
</evidence>
<dbReference type="RefSeq" id="WP_049726846.1">
    <property type="nucleotide sequence ID" value="NZ_CP012154.1"/>
</dbReference>
<keyword evidence="3" id="KW-1185">Reference proteome</keyword>
<dbReference type="InterPro" id="IPR029044">
    <property type="entry name" value="Nucleotide-diphossugar_trans"/>
</dbReference>
<gene>
    <name evidence="2" type="ORF">WM2015_3002</name>
</gene>
<evidence type="ECO:0000313" key="2">
    <source>
        <dbReference type="EMBL" id="AKS43355.1"/>
    </source>
</evidence>
<proteinExistence type="predicted"/>
<dbReference type="EMBL" id="CP012154">
    <property type="protein sequence ID" value="AKS43355.1"/>
    <property type="molecule type" value="Genomic_DNA"/>
</dbReference>
<organism evidence="2 3">
    <name type="scientific">Wenzhouxiangella marina</name>
    <dbReference type="NCBI Taxonomy" id="1579979"/>
    <lineage>
        <taxon>Bacteria</taxon>
        <taxon>Pseudomonadati</taxon>
        <taxon>Pseudomonadota</taxon>
        <taxon>Gammaproteobacteria</taxon>
        <taxon>Chromatiales</taxon>
        <taxon>Wenzhouxiangellaceae</taxon>
        <taxon>Wenzhouxiangella</taxon>
    </lineage>
</organism>
<reference evidence="2 3" key="1">
    <citation type="submission" date="2015-07" db="EMBL/GenBank/DDBJ databases">
        <authorList>
            <person name="Noorani M."/>
        </authorList>
    </citation>
    <scope>NUCLEOTIDE SEQUENCE [LARGE SCALE GENOMIC DNA]</scope>
    <source>
        <strain evidence="2 3">KCTC 42284</strain>
    </source>
</reference>
<dbReference type="Gene3D" id="3.90.550.10">
    <property type="entry name" value="Spore Coat Polysaccharide Biosynthesis Protein SpsA, Chain A"/>
    <property type="match status" value="1"/>
</dbReference>
<dbReference type="STRING" id="1579979.WM2015_3002"/>
<dbReference type="PANTHER" id="PTHR48090:SF7">
    <property type="entry name" value="RFBJ PROTEIN"/>
    <property type="match status" value="1"/>
</dbReference>
<dbReference type="CDD" id="cd04179">
    <property type="entry name" value="DPM_DPG-synthase_like"/>
    <property type="match status" value="1"/>
</dbReference>
<dbReference type="KEGG" id="wma:WM2015_3002"/>
<dbReference type="Proteomes" id="UP000066624">
    <property type="component" value="Chromosome"/>
</dbReference>